<proteinExistence type="predicted"/>
<evidence type="ECO:0000313" key="4">
    <source>
        <dbReference type="EMBL" id="SHM40100.1"/>
    </source>
</evidence>
<dbReference type="SUPFAM" id="SSF50346">
    <property type="entry name" value="PRC-barrel domain"/>
    <property type="match status" value="1"/>
</dbReference>
<sequence>MRKYQACLLGGLLMSGMAFAQDEGAKTQTKSDSMDQKQTEAKKNSAGADVEAMEKQKKGQILSKQLIDSNIVNDSDEEIGSITDIVMDKNGKVAGIIVTVGGFLGMGEKHVALPWDSVDITMGDDNENYAVTTSLGEKELKNKPDYKTKRDQENEKRMKDTDKKMNDMKKEKKEKDME</sequence>
<gene>
    <name evidence="4" type="ORF">SAMN05878437_2766</name>
</gene>
<feature type="compositionally biased region" description="Basic and acidic residues" evidence="1">
    <location>
        <begin position="32"/>
        <end position="43"/>
    </location>
</feature>
<evidence type="ECO:0000259" key="3">
    <source>
        <dbReference type="Pfam" id="PF05239"/>
    </source>
</evidence>
<reference evidence="4 5" key="1">
    <citation type="submission" date="2016-11" db="EMBL/GenBank/DDBJ databases">
        <authorList>
            <person name="Jaros S."/>
            <person name="Januszkiewicz K."/>
            <person name="Wedrychowicz H."/>
        </authorList>
    </citation>
    <scope>NUCLEOTIDE SEQUENCE [LARGE SCALE GENOMIC DNA]</scope>
    <source>
        <strain evidence="4 5">ACAM 12</strain>
    </source>
</reference>
<evidence type="ECO:0000313" key="5">
    <source>
        <dbReference type="Proteomes" id="UP000190911"/>
    </source>
</evidence>
<dbReference type="Pfam" id="PF05239">
    <property type="entry name" value="PRC"/>
    <property type="match status" value="1"/>
</dbReference>
<feature type="signal peptide" evidence="2">
    <location>
        <begin position="1"/>
        <end position="20"/>
    </location>
</feature>
<feature type="region of interest" description="Disordered" evidence="1">
    <location>
        <begin position="23"/>
        <end position="54"/>
    </location>
</feature>
<evidence type="ECO:0000256" key="2">
    <source>
        <dbReference type="SAM" id="SignalP"/>
    </source>
</evidence>
<dbReference type="EMBL" id="LT670847">
    <property type="protein sequence ID" value="SHM40100.1"/>
    <property type="molecule type" value="Genomic_DNA"/>
</dbReference>
<evidence type="ECO:0000256" key="1">
    <source>
        <dbReference type="SAM" id="MobiDB-lite"/>
    </source>
</evidence>
<dbReference type="InterPro" id="IPR027275">
    <property type="entry name" value="PRC-brl_dom"/>
</dbReference>
<dbReference type="PANTHER" id="PTHR36505">
    <property type="entry name" value="BLR1072 PROTEIN"/>
    <property type="match status" value="1"/>
</dbReference>
<protein>
    <submittedName>
        <fullName evidence="4">PRC-barrel domain-containing protein</fullName>
    </submittedName>
</protein>
<keyword evidence="2" id="KW-0732">Signal</keyword>
<feature type="domain" description="PRC-barrel" evidence="3">
    <location>
        <begin position="60"/>
        <end position="120"/>
    </location>
</feature>
<organism evidence="4 5">
    <name type="scientific">Vreelandella subglaciescola</name>
    <dbReference type="NCBI Taxonomy" id="29571"/>
    <lineage>
        <taxon>Bacteria</taxon>
        <taxon>Pseudomonadati</taxon>
        <taxon>Pseudomonadota</taxon>
        <taxon>Gammaproteobacteria</taxon>
        <taxon>Oceanospirillales</taxon>
        <taxon>Halomonadaceae</taxon>
        <taxon>Vreelandella</taxon>
    </lineage>
</organism>
<dbReference type="InParanoid" id="A0A1M7IHB1"/>
<keyword evidence="5" id="KW-1185">Reference proteome</keyword>
<dbReference type="Proteomes" id="UP000190911">
    <property type="component" value="Chromosome I"/>
</dbReference>
<name>A0A1M7IHB1_9GAMM</name>
<dbReference type="InterPro" id="IPR011033">
    <property type="entry name" value="PRC_barrel-like_sf"/>
</dbReference>
<accession>A0A1M7IHB1</accession>
<dbReference type="AlphaFoldDB" id="A0A1M7IHB1"/>
<feature type="chain" id="PRO_5013201083" evidence="2">
    <location>
        <begin position="21"/>
        <end position="178"/>
    </location>
</feature>
<dbReference type="PANTHER" id="PTHR36505:SF1">
    <property type="entry name" value="BLR1072 PROTEIN"/>
    <property type="match status" value="1"/>
</dbReference>
<dbReference type="Gene3D" id="2.30.30.240">
    <property type="entry name" value="PRC-barrel domain"/>
    <property type="match status" value="1"/>
</dbReference>
<feature type="region of interest" description="Disordered" evidence="1">
    <location>
        <begin position="131"/>
        <end position="178"/>
    </location>
</feature>
<feature type="compositionally biased region" description="Basic and acidic residues" evidence="1">
    <location>
        <begin position="136"/>
        <end position="178"/>
    </location>
</feature>